<name>A0A0M0J3Z7_9EUKA</name>
<dbReference type="Proteomes" id="UP000037460">
    <property type="component" value="Unassembled WGS sequence"/>
</dbReference>
<feature type="transmembrane region" description="Helical" evidence="1">
    <location>
        <begin position="218"/>
        <end position="237"/>
    </location>
</feature>
<evidence type="ECO:0000313" key="2">
    <source>
        <dbReference type="EMBL" id="KOO21042.1"/>
    </source>
</evidence>
<keyword evidence="1" id="KW-0472">Membrane</keyword>
<gene>
    <name evidence="2" type="ORF">Ctob_001095</name>
</gene>
<keyword evidence="1" id="KW-1133">Transmembrane helix</keyword>
<keyword evidence="1" id="KW-0812">Transmembrane</keyword>
<dbReference type="AlphaFoldDB" id="A0A0M0J3Z7"/>
<sequence>MVGEALSDHGSVHHHEDDEPPTPFLGLDILIDVGASLWQGWLAATKEVAAAAADAAEDPSMRIDHAAHRYPCCLVWTPIHPLTWVAPYVGHVGLGDRDGIIHDFAGRHVGRDAMAFGWPARYLQLDPARASRSAGAPLDWAAEVSHAADAFEKVEYGLLTWNCHSFLAGFLNAIEHTPEGQPGSFGLLRTWTVAGVGLRLFLHAHYVHGRRAGWMQQWGGTAVVTWCVLWLGVWHGVWDLAKLWLLLLVSVNGFFVAWFGALAFLRLDSQRGFVHEDADRRDSDSDDDMLRTGL</sequence>
<dbReference type="PANTHER" id="PTHR20921:SF0">
    <property type="entry name" value="TRANSMEMBRANE PROTEIN 222"/>
    <property type="match status" value="1"/>
</dbReference>
<dbReference type="EMBL" id="JWZX01003393">
    <property type="protein sequence ID" value="KOO21042.1"/>
    <property type="molecule type" value="Genomic_DNA"/>
</dbReference>
<organism evidence="2 3">
    <name type="scientific">Chrysochromulina tobinii</name>
    <dbReference type="NCBI Taxonomy" id="1460289"/>
    <lineage>
        <taxon>Eukaryota</taxon>
        <taxon>Haptista</taxon>
        <taxon>Haptophyta</taxon>
        <taxon>Prymnesiophyceae</taxon>
        <taxon>Prymnesiales</taxon>
        <taxon>Chrysochromulinaceae</taxon>
        <taxon>Chrysochromulina</taxon>
    </lineage>
</organism>
<dbReference type="InterPro" id="IPR008496">
    <property type="entry name" value="TMEM222/RTE1"/>
</dbReference>
<reference evidence="3" key="1">
    <citation type="journal article" date="2015" name="PLoS Genet.">
        <title>Genome Sequence and Transcriptome Analyses of Chrysochromulina tobin: Metabolic Tools for Enhanced Algal Fitness in the Prominent Order Prymnesiales (Haptophyceae).</title>
        <authorList>
            <person name="Hovde B.T."/>
            <person name="Deodato C.R."/>
            <person name="Hunsperger H.M."/>
            <person name="Ryken S.A."/>
            <person name="Yost W."/>
            <person name="Jha R.K."/>
            <person name="Patterson J."/>
            <person name="Monnat R.J. Jr."/>
            <person name="Barlow S.B."/>
            <person name="Starkenburg S.R."/>
            <person name="Cattolico R.A."/>
        </authorList>
    </citation>
    <scope>NUCLEOTIDE SEQUENCE</scope>
    <source>
        <strain evidence="3">CCMP291</strain>
    </source>
</reference>
<feature type="transmembrane region" description="Helical" evidence="1">
    <location>
        <begin position="243"/>
        <end position="265"/>
    </location>
</feature>
<accession>A0A0M0J3Z7</accession>
<keyword evidence="3" id="KW-1185">Reference proteome</keyword>
<evidence type="ECO:0000313" key="3">
    <source>
        <dbReference type="Proteomes" id="UP000037460"/>
    </source>
</evidence>
<proteinExistence type="predicted"/>
<dbReference type="Pfam" id="PF05608">
    <property type="entry name" value="RTE1"/>
    <property type="match status" value="1"/>
</dbReference>
<dbReference type="PANTHER" id="PTHR20921">
    <property type="entry name" value="TRANSMEMBRANE PROTEIN 222"/>
    <property type="match status" value="1"/>
</dbReference>
<dbReference type="OrthoDB" id="267284at2759"/>
<evidence type="ECO:0000256" key="1">
    <source>
        <dbReference type="SAM" id="Phobius"/>
    </source>
</evidence>
<comment type="caution">
    <text evidence="2">The sequence shown here is derived from an EMBL/GenBank/DDBJ whole genome shotgun (WGS) entry which is preliminary data.</text>
</comment>
<protein>
    <submittedName>
        <fullName evidence="2">Reversion-to-ethylene sensitivity1</fullName>
    </submittedName>
</protein>